<reference evidence="1 2" key="1">
    <citation type="submission" date="2011-08" db="EMBL/GenBank/DDBJ databases">
        <authorList>
            <person name="Liu Z.J."/>
            <person name="Shi F.L."/>
            <person name="Lu J.Q."/>
            <person name="Li M."/>
            <person name="Wang Z.L."/>
        </authorList>
    </citation>
    <scope>NUCLEOTIDE SEQUENCE [LARGE SCALE GENOMIC DNA]</scope>
    <source>
        <strain evidence="1 2">USNM 41457</strain>
    </source>
</reference>
<proteinExistence type="predicted"/>
<dbReference type="HOGENOM" id="CLU_2026698_0_0_1"/>
<dbReference type="Proteomes" id="UP000003163">
    <property type="component" value="Unassembled WGS sequence"/>
</dbReference>
<sequence length="122" mass="14257">MEEYKILATLASNHSVALKWILEDYKNFLENVLQKPNLQEGESNIYQIAYFHYYTGQKLVKTNIKNFGIKFQIIESALKQIIKLMASTKAQTGKSSEKTVCNLFSLFNDLQKYQEMFKKCEQ</sequence>
<evidence type="ECO:0000313" key="1">
    <source>
        <dbReference type="EMBL" id="EJW04612.1"/>
    </source>
</evidence>
<dbReference type="VEuPathDB" id="MicrosporidiaDB:EDEG_01196"/>
<keyword evidence="2" id="KW-1185">Reference proteome</keyword>
<reference evidence="2" key="2">
    <citation type="submission" date="2015-07" db="EMBL/GenBank/DDBJ databases">
        <title>Contrasting host-pathogen interactions and genome evolution in two generalist and specialist microsporidian pathogens of mosquitoes.</title>
        <authorList>
            <consortium name="The Broad Institute Genomics Platform"/>
            <consortium name="The Broad Institute Genome Sequencing Center for Infectious Disease"/>
            <person name="Cuomo C.A."/>
            <person name="Sanscrainte N.D."/>
            <person name="Goldberg J.M."/>
            <person name="Heiman D."/>
            <person name="Young S."/>
            <person name="Zeng Q."/>
            <person name="Becnel J.J."/>
            <person name="Birren B.W."/>
        </authorList>
    </citation>
    <scope>NUCLEOTIDE SEQUENCE [LARGE SCALE GENOMIC DNA]</scope>
    <source>
        <strain evidence="2">USNM 41457</strain>
    </source>
</reference>
<protein>
    <submittedName>
        <fullName evidence="1">Uncharacterized protein</fullName>
    </submittedName>
</protein>
<gene>
    <name evidence="1" type="ORF">EDEG_01196</name>
</gene>
<accession>J9DTL1</accession>
<dbReference type="InParanoid" id="J9DTL1"/>
<comment type="caution">
    <text evidence="1">The sequence shown here is derived from an EMBL/GenBank/DDBJ whole genome shotgun (WGS) entry which is preliminary data.</text>
</comment>
<dbReference type="EMBL" id="AFBI03000016">
    <property type="protein sequence ID" value="EJW04612.1"/>
    <property type="molecule type" value="Genomic_DNA"/>
</dbReference>
<name>J9DTL1_EDHAE</name>
<evidence type="ECO:0000313" key="2">
    <source>
        <dbReference type="Proteomes" id="UP000003163"/>
    </source>
</evidence>
<organism evidence="1 2">
    <name type="scientific">Edhazardia aedis (strain USNM 41457)</name>
    <name type="common">Microsporidian parasite</name>
    <dbReference type="NCBI Taxonomy" id="1003232"/>
    <lineage>
        <taxon>Eukaryota</taxon>
        <taxon>Fungi</taxon>
        <taxon>Fungi incertae sedis</taxon>
        <taxon>Microsporidia</taxon>
        <taxon>Edhazardia</taxon>
    </lineage>
</organism>
<dbReference type="AlphaFoldDB" id="J9DTL1"/>